<sequence length="240" mass="25444">MSNPIRLPALVGLLLFALYAALFAGGANADPSGRVGHLSDSYGQVSYSPSGEDQWLSVVRNRPLIRGDRLWTDRDARAEFQVGSSAVRIDANSSLEILDLNDRIVQLQLTQGALSLSVRRQYRDQQVEIATPCWHSSSAAAVAIGSTSIRDTETPPLWCGKAGAKSTAKTPTSACARAIRCVSTTRICTTTSCTACPVRTILTATVWTGTGVSSAPSLCAMSTTIWPATAIWMNTAVGAP</sequence>
<feature type="chain" id="PRO_5046125233" description="FecR protein domain-containing protein" evidence="1">
    <location>
        <begin position="30"/>
        <end position="240"/>
    </location>
</feature>
<reference evidence="3" key="1">
    <citation type="journal article" date="2019" name="Int. J. Syst. Evol. Microbiol.">
        <title>The Global Catalogue of Microorganisms (GCM) 10K type strain sequencing project: providing services to taxonomists for standard genome sequencing and annotation.</title>
        <authorList>
            <consortium name="The Broad Institute Genomics Platform"/>
            <consortium name="The Broad Institute Genome Sequencing Center for Infectious Disease"/>
            <person name="Wu L."/>
            <person name="Ma J."/>
        </authorList>
    </citation>
    <scope>NUCLEOTIDE SEQUENCE [LARGE SCALE GENOMIC DNA]</scope>
    <source>
        <strain evidence="3">NBRC 111756</strain>
    </source>
</reference>
<dbReference type="EMBL" id="JBHSWE010000001">
    <property type="protein sequence ID" value="MFC6672129.1"/>
    <property type="molecule type" value="Genomic_DNA"/>
</dbReference>
<organism evidence="2 3">
    <name type="scientific">Marinobacterium aestuariivivens</name>
    <dbReference type="NCBI Taxonomy" id="1698799"/>
    <lineage>
        <taxon>Bacteria</taxon>
        <taxon>Pseudomonadati</taxon>
        <taxon>Pseudomonadota</taxon>
        <taxon>Gammaproteobacteria</taxon>
        <taxon>Oceanospirillales</taxon>
        <taxon>Oceanospirillaceae</taxon>
        <taxon>Marinobacterium</taxon>
    </lineage>
</organism>
<evidence type="ECO:0000313" key="3">
    <source>
        <dbReference type="Proteomes" id="UP001596422"/>
    </source>
</evidence>
<keyword evidence="3" id="KW-1185">Reference proteome</keyword>
<accession>A0ABW2A421</accession>
<keyword evidence="1" id="KW-0732">Signal</keyword>
<protein>
    <recommendedName>
        <fullName evidence="4">FecR protein domain-containing protein</fullName>
    </recommendedName>
</protein>
<evidence type="ECO:0008006" key="4">
    <source>
        <dbReference type="Google" id="ProtNLM"/>
    </source>
</evidence>
<comment type="caution">
    <text evidence="2">The sequence shown here is derived from an EMBL/GenBank/DDBJ whole genome shotgun (WGS) entry which is preliminary data.</text>
</comment>
<evidence type="ECO:0000256" key="1">
    <source>
        <dbReference type="SAM" id="SignalP"/>
    </source>
</evidence>
<dbReference type="Proteomes" id="UP001596422">
    <property type="component" value="Unassembled WGS sequence"/>
</dbReference>
<dbReference type="PANTHER" id="PTHR38731:SF3">
    <property type="entry name" value="BLL6125 PROTEIN"/>
    <property type="match status" value="1"/>
</dbReference>
<proteinExistence type="predicted"/>
<dbReference type="PANTHER" id="PTHR38731">
    <property type="entry name" value="LIPL45-RELATED LIPOPROTEIN-RELATED"/>
    <property type="match status" value="1"/>
</dbReference>
<name>A0ABW2A421_9GAMM</name>
<gene>
    <name evidence="2" type="ORF">ACFQDL_20220</name>
</gene>
<feature type="signal peptide" evidence="1">
    <location>
        <begin position="1"/>
        <end position="29"/>
    </location>
</feature>
<evidence type="ECO:0000313" key="2">
    <source>
        <dbReference type="EMBL" id="MFC6672129.1"/>
    </source>
</evidence>
<dbReference type="RefSeq" id="WP_379913501.1">
    <property type="nucleotide sequence ID" value="NZ_JBHSWE010000001.1"/>
</dbReference>